<evidence type="ECO:0000256" key="1">
    <source>
        <dbReference type="SAM" id="MobiDB-lite"/>
    </source>
</evidence>
<protein>
    <submittedName>
        <fullName evidence="2">Uncharacterized protein</fullName>
    </submittedName>
</protein>
<evidence type="ECO:0000313" key="3">
    <source>
        <dbReference type="Proteomes" id="UP001370348"/>
    </source>
</evidence>
<gene>
    <name evidence="2" type="ORF">LZC94_15845</name>
</gene>
<evidence type="ECO:0000313" key="2">
    <source>
        <dbReference type="EMBL" id="WXB18697.1"/>
    </source>
</evidence>
<proteinExistence type="predicted"/>
<feature type="compositionally biased region" description="Basic and acidic residues" evidence="1">
    <location>
        <begin position="100"/>
        <end position="122"/>
    </location>
</feature>
<accession>A0ABZ2M862</accession>
<name>A0ABZ2M862_9BACT</name>
<reference evidence="2 3" key="1">
    <citation type="submission" date="2021-12" db="EMBL/GenBank/DDBJ databases">
        <title>Discovery of the Pendulisporaceae a myxobacterial family with distinct sporulation behavior and unique specialized metabolism.</title>
        <authorList>
            <person name="Garcia R."/>
            <person name="Popoff A."/>
            <person name="Bader C.D."/>
            <person name="Loehr J."/>
            <person name="Walesch S."/>
            <person name="Walt C."/>
            <person name="Boldt J."/>
            <person name="Bunk B."/>
            <person name="Haeckl F.J.F.P.J."/>
            <person name="Gunesch A.P."/>
            <person name="Birkelbach J."/>
            <person name="Nuebel U."/>
            <person name="Pietschmann T."/>
            <person name="Bach T."/>
            <person name="Mueller R."/>
        </authorList>
    </citation>
    <scope>NUCLEOTIDE SEQUENCE [LARGE SCALE GENOMIC DNA]</scope>
    <source>
        <strain evidence="2 3">MSr11954</strain>
    </source>
</reference>
<dbReference type="Proteomes" id="UP001370348">
    <property type="component" value="Chromosome"/>
</dbReference>
<sequence>MDPELGATRFDEGGTHRRRVGPAARYFELEGAVDQLTEWTRNLGGNLSKWPCLARSGANDYLVPRPTFMDVFAREKCEHRRADRPKIGAPIDVSPQSLFGRHERWRPPRVPRARDGGFRTRK</sequence>
<dbReference type="EMBL" id="CP089984">
    <property type="protein sequence ID" value="WXB18697.1"/>
    <property type="molecule type" value="Genomic_DNA"/>
</dbReference>
<organism evidence="2 3">
    <name type="scientific">Pendulispora albinea</name>
    <dbReference type="NCBI Taxonomy" id="2741071"/>
    <lineage>
        <taxon>Bacteria</taxon>
        <taxon>Pseudomonadati</taxon>
        <taxon>Myxococcota</taxon>
        <taxon>Myxococcia</taxon>
        <taxon>Myxococcales</taxon>
        <taxon>Sorangiineae</taxon>
        <taxon>Pendulisporaceae</taxon>
        <taxon>Pendulispora</taxon>
    </lineage>
</organism>
<keyword evidence="3" id="KW-1185">Reference proteome</keyword>
<feature type="region of interest" description="Disordered" evidence="1">
    <location>
        <begin position="83"/>
        <end position="122"/>
    </location>
</feature>